<dbReference type="EMBL" id="CP002048">
    <property type="protein sequence ID" value="ADI02698.1"/>
    <property type="molecule type" value="Genomic_DNA"/>
</dbReference>
<accession>D7CPS0</accession>
<dbReference type="RefSeq" id="WP_013176100.1">
    <property type="nucleotide sequence ID" value="NC_014220.1"/>
</dbReference>
<dbReference type="OrthoDB" id="2087607at2"/>
<keyword evidence="2" id="KW-1185">Reference proteome</keyword>
<proteinExistence type="predicted"/>
<dbReference type="Proteomes" id="UP000000378">
    <property type="component" value="Chromosome"/>
</dbReference>
<sequence>MSLPLQPVMTKFFANKIESSSPDWPDYLLEIANIFAEFDGEELDRDRLLDRFRTLSDRSPYALRDPSNFRDEFGAYGTYLGIYHIERCDGQWVIALSGAARQYLCTSEPDVEAFCRAQLSLFQYPNGAGAVYTKTPTGRLNVRVQANILTDTLREVSHGIRLVPFRMICKALLAKSAAMNIEPQDATLEYPEILALANDSRTNTDPSPSDEQIIEVLNDVQTKNCPPWLFENRLLTKFKRNFHIFTHTGLISRTERGLNLNIDTADKLQAVKEIANMNTFFSALNACNVAPETRECVETIIKSPEWGRYYDASNLPARSLTLVTGSFESDFASPVMLLLREEALPAAAFPPLSRYESSRPSHKQVSAREASNPEIARLRREKANRDHARLVERFAAMSRLAGGDPHENLFIDLFVEINNRKYIFEMKSCNSNNQLAQVRKGISQLYEYRYRSGHSDALLCLVLQCPPSEPWLVDYLVKDRGIFVCWLTDDVNIQCPSECREAFQPFLPG</sequence>
<dbReference type="KEGG" id="slp:Slip_1946"/>
<reference evidence="1 2" key="2">
    <citation type="journal article" date="2010" name="Stand. Genomic Sci.">
        <title>Complete genome sequence of Syntrophothermus lipocalidus type strain (TGB-C1).</title>
        <authorList>
            <person name="Djao O.D."/>
            <person name="Zhang X."/>
            <person name="Lucas S."/>
            <person name="Lapidus A."/>
            <person name="Del Rio T.G."/>
            <person name="Nolan M."/>
            <person name="Tice H."/>
            <person name="Cheng J.F."/>
            <person name="Han C."/>
            <person name="Tapia R."/>
            <person name="Goodwin L."/>
            <person name="Pitluck S."/>
            <person name="Liolios K."/>
            <person name="Ivanova N."/>
            <person name="Mavromatis K."/>
            <person name="Mikhailova N."/>
            <person name="Ovchinnikova G."/>
            <person name="Pati A."/>
            <person name="Brambilla E."/>
            <person name="Chen A."/>
            <person name="Palaniappan K."/>
            <person name="Land M."/>
            <person name="Hauser L."/>
            <person name="Chang Y.J."/>
            <person name="Jeffries C.D."/>
            <person name="Rohde M."/>
            <person name="Sikorski J."/>
            <person name="Spring S."/>
            <person name="Goker M."/>
            <person name="Detter J.C."/>
            <person name="Woyke T."/>
            <person name="Bristow J."/>
            <person name="Eisen J.A."/>
            <person name="Markowitz V."/>
            <person name="Hugenholtz P."/>
            <person name="Kyrpides N.C."/>
            <person name="Klenk H.P."/>
        </authorList>
    </citation>
    <scope>NUCLEOTIDE SEQUENCE [LARGE SCALE GENOMIC DNA]</scope>
    <source>
        <strain evidence="2">DSM 12680 / TGB-C1</strain>
    </source>
</reference>
<evidence type="ECO:0000313" key="1">
    <source>
        <dbReference type="EMBL" id="ADI02698.1"/>
    </source>
</evidence>
<dbReference type="AlphaFoldDB" id="D7CPS0"/>
<protein>
    <submittedName>
        <fullName evidence="1">Uncharacterized protein</fullName>
    </submittedName>
</protein>
<dbReference type="HOGENOM" id="CLU_544851_0_0_9"/>
<organism evidence="1 2">
    <name type="scientific">Syntrophothermus lipocalidus (strain DSM 12680 / TGB-C1)</name>
    <dbReference type="NCBI Taxonomy" id="643648"/>
    <lineage>
        <taxon>Bacteria</taxon>
        <taxon>Bacillati</taxon>
        <taxon>Bacillota</taxon>
        <taxon>Clostridia</taxon>
        <taxon>Eubacteriales</taxon>
        <taxon>Syntrophomonadaceae</taxon>
        <taxon>Syntrophothermus</taxon>
    </lineage>
</organism>
<name>D7CPS0_SYNLT</name>
<evidence type="ECO:0000313" key="2">
    <source>
        <dbReference type="Proteomes" id="UP000000378"/>
    </source>
</evidence>
<reference evidence="2" key="1">
    <citation type="journal article" date="2010" name="Stand. Genomic Sci.">
        <title>Complete genome sequence of Syntrophothermus lipocalidus type strain (TGB-C1T).</title>
        <authorList>
            <consortium name="US DOE Joint Genome Institute (JGI-PGF)"/>
            <person name="Djao O."/>
            <person name="Zhang X."/>
            <person name="Lucas S."/>
            <person name="Lapidus A."/>
            <person name="Glavina Del Rio T."/>
            <person name="Nolan M."/>
            <person name="Tice H."/>
            <person name="Cheng J."/>
            <person name="Han C."/>
            <person name="Tapia R."/>
            <person name="Goodwin L."/>
            <person name="Pitluck S."/>
            <person name="Liolios K."/>
            <person name="Ivanova N."/>
            <person name="Mavromatis K."/>
            <person name="Mikhailova N."/>
            <person name="Ovchinnikova G."/>
            <person name="Pati A."/>
            <person name="Brambilla E."/>
            <person name="Chen A."/>
            <person name="Palaniappan K."/>
            <person name="Land M."/>
            <person name="Hauser L."/>
            <person name="Chang Y."/>
            <person name="Jeffries C."/>
            <person name="Rohde M."/>
            <person name="Sikorski J."/>
            <person name="Spring S."/>
            <person name="Goker M."/>
            <person name="Detter J."/>
            <person name="Woyke T."/>
            <person name="Bristow J."/>
            <person name="Eisen J."/>
            <person name="Markowitz V."/>
            <person name="Hugenholtz P."/>
            <person name="Kyrpides N."/>
            <person name="Klenk H."/>
        </authorList>
    </citation>
    <scope>NUCLEOTIDE SEQUENCE [LARGE SCALE GENOMIC DNA]</scope>
    <source>
        <strain evidence="2">DSM 12680 / TGB-C1</strain>
    </source>
</reference>
<gene>
    <name evidence="1" type="ordered locus">Slip_1946</name>
</gene>